<feature type="compositionally biased region" description="Basic and acidic residues" evidence="1">
    <location>
        <begin position="1"/>
        <end position="10"/>
    </location>
</feature>
<feature type="compositionally biased region" description="Low complexity" evidence="1">
    <location>
        <begin position="97"/>
        <end position="113"/>
    </location>
</feature>
<gene>
    <name evidence="2" type="ORF">AMON00008_LOCUS48599</name>
</gene>
<evidence type="ECO:0000256" key="1">
    <source>
        <dbReference type="SAM" id="MobiDB-lite"/>
    </source>
</evidence>
<dbReference type="EMBL" id="HBNR01068638">
    <property type="protein sequence ID" value="CAE4642156.1"/>
    <property type="molecule type" value="Transcribed_RNA"/>
</dbReference>
<accession>A0A7S4VPH9</accession>
<proteinExistence type="predicted"/>
<feature type="region of interest" description="Disordered" evidence="1">
    <location>
        <begin position="53"/>
        <end position="113"/>
    </location>
</feature>
<organism evidence="2">
    <name type="scientific">Alexandrium monilatum</name>
    <dbReference type="NCBI Taxonomy" id="311494"/>
    <lineage>
        <taxon>Eukaryota</taxon>
        <taxon>Sar</taxon>
        <taxon>Alveolata</taxon>
        <taxon>Dinophyceae</taxon>
        <taxon>Gonyaulacales</taxon>
        <taxon>Pyrocystaceae</taxon>
        <taxon>Alexandrium</taxon>
    </lineage>
</organism>
<dbReference type="AlphaFoldDB" id="A0A7S4VPH9"/>
<reference evidence="2" key="1">
    <citation type="submission" date="2021-01" db="EMBL/GenBank/DDBJ databases">
        <authorList>
            <person name="Corre E."/>
            <person name="Pelletier E."/>
            <person name="Niang G."/>
            <person name="Scheremetjew M."/>
            <person name="Finn R."/>
            <person name="Kale V."/>
            <person name="Holt S."/>
            <person name="Cochrane G."/>
            <person name="Meng A."/>
            <person name="Brown T."/>
            <person name="Cohen L."/>
        </authorList>
    </citation>
    <scope>NUCLEOTIDE SEQUENCE</scope>
    <source>
        <strain evidence="2">CCMP3105</strain>
    </source>
</reference>
<sequence>MGKGTGKQEDTLASQHTAHVRPSDHCVRFPVFLREDRRPCSTLGETIVAVAAPEAETTLRREEPRAGTPSSAAATASPPPASAPTSTVLARGGPGLSSASARTRSTRQSNQRS</sequence>
<protein>
    <submittedName>
        <fullName evidence="2">Uncharacterized protein</fullName>
    </submittedName>
</protein>
<feature type="region of interest" description="Disordered" evidence="1">
    <location>
        <begin position="1"/>
        <end position="25"/>
    </location>
</feature>
<evidence type="ECO:0000313" key="2">
    <source>
        <dbReference type="EMBL" id="CAE4642156.1"/>
    </source>
</evidence>
<name>A0A7S4VPH9_9DINO</name>